<evidence type="ECO:0000256" key="4">
    <source>
        <dbReference type="ARBA" id="ARBA00022547"/>
    </source>
</evidence>
<reference evidence="13" key="2">
    <citation type="journal article" date="2003" name="Mol. Biol. Evol.">
        <title>The highly rearranged mitochondrial genome of the plague thrips, Thrips imaginis (Insecta: Thysanoptera): convergence of two novel gene boundaries and an extraordinary arrangement of rRNA genes.</title>
        <authorList>
            <person name="Shao R."/>
            <person name="Barker S.C."/>
        </authorList>
    </citation>
    <scope>NUCLEOTIDE SEQUENCE</scope>
</reference>
<reference evidence="13" key="1">
    <citation type="journal article" date="2001" name="Mol. Biol. Evol.">
        <title>Increased rate of gene rearrangement in the mitochondrial genomes of three orders of hemipteroid insects.</title>
        <authorList>
            <person name="Shao R."/>
            <person name="Campbell N.J."/>
            <person name="Schmidt E.R."/>
            <person name="Barker S.C."/>
        </authorList>
    </citation>
    <scope>NUCLEOTIDE SEQUENCE</scope>
</reference>
<dbReference type="InterPro" id="IPR045083">
    <property type="entry name" value="ATP_synth_F0_asu_bact/mt"/>
</dbReference>
<feature type="transmembrane region" description="Helical" evidence="12">
    <location>
        <begin position="92"/>
        <end position="111"/>
    </location>
</feature>
<dbReference type="PROSITE" id="PS00449">
    <property type="entry name" value="ATPASE_A"/>
    <property type="match status" value="1"/>
</dbReference>
<evidence type="ECO:0000313" key="13">
    <source>
        <dbReference type="EMBL" id="AAN64186.1"/>
    </source>
</evidence>
<dbReference type="NCBIfam" id="TIGR01131">
    <property type="entry name" value="ATP_synt_6_or_A"/>
    <property type="match status" value="1"/>
</dbReference>
<dbReference type="Pfam" id="PF00119">
    <property type="entry name" value="ATP-synt_A"/>
    <property type="match status" value="1"/>
</dbReference>
<dbReference type="InterPro" id="IPR000568">
    <property type="entry name" value="ATP_synth_F0_asu"/>
</dbReference>
<dbReference type="GO" id="GO:0005743">
    <property type="term" value="C:mitochondrial inner membrane"/>
    <property type="evidence" value="ECO:0007669"/>
    <property type="project" value="UniProtKB-SubCell"/>
</dbReference>
<keyword evidence="4" id="KW-0138">CF(0)</keyword>
<proteinExistence type="inferred from homology"/>
<dbReference type="SUPFAM" id="SSF81336">
    <property type="entry name" value="F1F0 ATP synthase subunit A"/>
    <property type="match status" value="1"/>
</dbReference>
<dbReference type="CDD" id="cd00310">
    <property type="entry name" value="ATP-synt_Fo_a_6"/>
    <property type="match status" value="1"/>
</dbReference>
<dbReference type="EMBL" id="AF335993">
    <property type="protein sequence ID" value="AAN64186.1"/>
    <property type="molecule type" value="Genomic_DNA"/>
</dbReference>
<keyword evidence="13" id="KW-0496">Mitochondrion</keyword>
<evidence type="ECO:0000256" key="7">
    <source>
        <dbReference type="ARBA" id="ARBA00022989"/>
    </source>
</evidence>
<sequence length="218" mass="24927">MSFDPKTDMLFEMNWIILTLVPFFFIFSFWNKPSRTNIISLSLIEQIGEQFKIALKTKKDSSKGMFISLFIMILFVNLMGLFPNTFTPTSHISINMMISFPMWMGFMIFGWTKFTNKMFSHLVPSGTPMPLISFMVLIELISNVIRSLTLSIRLMANMVSGHLLLTLMGNMMENSSIIMIMILTLIQGVLTSLELGVAFIQAYVFCMLLTLYSDESDL</sequence>
<evidence type="ECO:0000256" key="10">
    <source>
        <dbReference type="ARBA" id="ARBA00023310"/>
    </source>
</evidence>
<gene>
    <name evidence="13" type="primary">atp6</name>
</gene>
<keyword evidence="8" id="KW-0406">Ion transport</keyword>
<organism evidence="13">
    <name type="scientific">Thrips imaginis</name>
    <name type="common">Plague thrips</name>
    <dbReference type="NCBI Taxonomy" id="159957"/>
    <lineage>
        <taxon>Eukaryota</taxon>
        <taxon>Metazoa</taxon>
        <taxon>Ecdysozoa</taxon>
        <taxon>Arthropoda</taxon>
        <taxon>Hexapoda</taxon>
        <taxon>Insecta</taxon>
        <taxon>Pterygota</taxon>
        <taxon>Neoptera</taxon>
        <taxon>Paraneoptera</taxon>
        <taxon>Thysanoptera</taxon>
        <taxon>Terebrantia</taxon>
        <taxon>Thripoidea</taxon>
        <taxon>Thripidae</taxon>
        <taxon>Thrips</taxon>
    </lineage>
</organism>
<dbReference type="PANTHER" id="PTHR11410">
    <property type="entry name" value="ATP SYNTHASE SUBUNIT A"/>
    <property type="match status" value="1"/>
</dbReference>
<evidence type="ECO:0000256" key="2">
    <source>
        <dbReference type="ARBA" id="ARBA00006810"/>
    </source>
</evidence>
<dbReference type="PRINTS" id="PR00123">
    <property type="entry name" value="ATPASEA"/>
</dbReference>
<evidence type="ECO:0000256" key="12">
    <source>
        <dbReference type="SAM" id="Phobius"/>
    </source>
</evidence>
<keyword evidence="10" id="KW-0066">ATP synthesis</keyword>
<evidence type="ECO:0000256" key="3">
    <source>
        <dbReference type="ARBA" id="ARBA00022448"/>
    </source>
</evidence>
<comment type="subcellular location">
    <subcellularLocation>
        <location evidence="1">Membrane</location>
        <topology evidence="1">Multi-pass membrane protein</topology>
    </subcellularLocation>
    <subcellularLocation>
        <location evidence="11">Mitochondrion inner membrane</location>
        <topology evidence="11">Multi-pass membrane protein</topology>
    </subcellularLocation>
</comment>
<dbReference type="PANTHER" id="PTHR11410:SF0">
    <property type="entry name" value="ATP SYNTHASE SUBUNIT A"/>
    <property type="match status" value="1"/>
</dbReference>
<dbReference type="GO" id="GO:0045259">
    <property type="term" value="C:proton-transporting ATP synthase complex"/>
    <property type="evidence" value="ECO:0007669"/>
    <property type="project" value="UniProtKB-KW"/>
</dbReference>
<dbReference type="Gene3D" id="1.20.120.220">
    <property type="entry name" value="ATP synthase, F0 complex, subunit A"/>
    <property type="match status" value="1"/>
</dbReference>
<evidence type="ECO:0000256" key="5">
    <source>
        <dbReference type="ARBA" id="ARBA00022692"/>
    </source>
</evidence>
<name>Q8HQ02_THRIM</name>
<evidence type="ECO:0000256" key="8">
    <source>
        <dbReference type="ARBA" id="ARBA00023065"/>
    </source>
</evidence>
<evidence type="ECO:0000256" key="9">
    <source>
        <dbReference type="ARBA" id="ARBA00023136"/>
    </source>
</evidence>
<evidence type="ECO:0000256" key="11">
    <source>
        <dbReference type="RuleBase" id="RU004450"/>
    </source>
</evidence>
<keyword evidence="7 12" id="KW-1133">Transmembrane helix</keyword>
<comment type="similarity">
    <text evidence="2">Belongs to the ATPase A chain family.</text>
</comment>
<feature type="transmembrane region" description="Helical" evidence="12">
    <location>
        <begin position="12"/>
        <end position="30"/>
    </location>
</feature>
<dbReference type="AlphaFoldDB" id="Q8HQ02"/>
<feature type="transmembrane region" description="Helical" evidence="12">
    <location>
        <begin position="66"/>
        <end position="86"/>
    </location>
</feature>
<keyword evidence="5 12" id="KW-0812">Transmembrane</keyword>
<dbReference type="InterPro" id="IPR035908">
    <property type="entry name" value="F0_ATP_A_sf"/>
</dbReference>
<protein>
    <recommendedName>
        <fullName evidence="11">ATP synthase subunit a</fullName>
    </recommendedName>
</protein>
<evidence type="ECO:0000256" key="1">
    <source>
        <dbReference type="ARBA" id="ARBA00004141"/>
    </source>
</evidence>
<dbReference type="InterPro" id="IPR023011">
    <property type="entry name" value="ATP_synth_F0_asu_AS"/>
</dbReference>
<keyword evidence="3" id="KW-0813">Transport</keyword>
<accession>Q8HQ02</accession>
<keyword evidence="6" id="KW-0375">Hydrogen ion transport</keyword>
<evidence type="ECO:0000256" key="6">
    <source>
        <dbReference type="ARBA" id="ARBA00022781"/>
    </source>
</evidence>
<dbReference type="GO" id="GO:0046933">
    <property type="term" value="F:proton-transporting ATP synthase activity, rotational mechanism"/>
    <property type="evidence" value="ECO:0007669"/>
    <property type="project" value="TreeGrafter"/>
</dbReference>
<geneLocation type="mitochondrion" evidence="13"/>
<keyword evidence="9 12" id="KW-0472">Membrane</keyword>